<proteinExistence type="predicted"/>
<keyword evidence="1" id="KW-0418">Kinase</keyword>
<comment type="caution">
    <text evidence="1">The sequence shown here is derived from an EMBL/GenBank/DDBJ whole genome shotgun (WGS) entry which is preliminary data.</text>
</comment>
<keyword evidence="1" id="KW-0808">Transferase</keyword>
<evidence type="ECO:0000313" key="2">
    <source>
        <dbReference type="Proteomes" id="UP000827976"/>
    </source>
</evidence>
<gene>
    <name evidence="1" type="ORF">IHE45_05G130500</name>
</gene>
<reference evidence="2" key="1">
    <citation type="journal article" date="2022" name="Nat. Commun.">
        <title>Chromosome evolution and the genetic basis of agronomically important traits in greater yam.</title>
        <authorList>
            <person name="Bredeson J.V."/>
            <person name="Lyons J.B."/>
            <person name="Oniyinde I.O."/>
            <person name="Okereke N.R."/>
            <person name="Kolade O."/>
            <person name="Nnabue I."/>
            <person name="Nwadili C.O."/>
            <person name="Hribova E."/>
            <person name="Parker M."/>
            <person name="Nwogha J."/>
            <person name="Shu S."/>
            <person name="Carlson J."/>
            <person name="Kariba R."/>
            <person name="Muthemba S."/>
            <person name="Knop K."/>
            <person name="Barton G.J."/>
            <person name="Sherwood A.V."/>
            <person name="Lopez-Montes A."/>
            <person name="Asiedu R."/>
            <person name="Jamnadass R."/>
            <person name="Muchugi A."/>
            <person name="Goodstein D."/>
            <person name="Egesi C.N."/>
            <person name="Featherston J."/>
            <person name="Asfaw A."/>
            <person name="Simpson G.G."/>
            <person name="Dolezel J."/>
            <person name="Hendre P.S."/>
            <person name="Van Deynze A."/>
            <person name="Kumar P.L."/>
            <person name="Obidiegwu J.E."/>
            <person name="Bhattacharjee R."/>
            <person name="Rokhsar D.S."/>
        </authorList>
    </citation>
    <scope>NUCLEOTIDE SEQUENCE [LARGE SCALE GENOMIC DNA]</scope>
    <source>
        <strain evidence="2">cv. TDa95/00328</strain>
    </source>
</reference>
<dbReference type="EMBL" id="CM037015">
    <property type="protein sequence ID" value="KAH7682570.1"/>
    <property type="molecule type" value="Genomic_DNA"/>
</dbReference>
<keyword evidence="1" id="KW-0675">Receptor</keyword>
<name>A0ACB7W4Q2_DIOAL</name>
<organism evidence="1 2">
    <name type="scientific">Dioscorea alata</name>
    <name type="common">Purple yam</name>
    <dbReference type="NCBI Taxonomy" id="55571"/>
    <lineage>
        <taxon>Eukaryota</taxon>
        <taxon>Viridiplantae</taxon>
        <taxon>Streptophyta</taxon>
        <taxon>Embryophyta</taxon>
        <taxon>Tracheophyta</taxon>
        <taxon>Spermatophyta</taxon>
        <taxon>Magnoliopsida</taxon>
        <taxon>Liliopsida</taxon>
        <taxon>Dioscoreales</taxon>
        <taxon>Dioscoreaceae</taxon>
        <taxon>Dioscorea</taxon>
    </lineage>
</organism>
<keyword evidence="2" id="KW-1185">Reference proteome</keyword>
<evidence type="ECO:0000313" key="1">
    <source>
        <dbReference type="EMBL" id="KAH7682570.1"/>
    </source>
</evidence>
<accession>A0ACB7W4Q2</accession>
<sequence>MHQQHLLFPFLILLPFSCLLFTSSSQATFQRYLDCLPVPFTCGGLHTNISYPFRIDSRRDYCGYPGFYLNCTNNNTTLTITMNGTLYIVKDLDYFNHIITIMNSDFSGHPCPLTYTNTITDTTIFEFYDRNQMLNLYLNCSSPSIPSSLVSIPCLLEQTGNRSYFSLLSDGLQGFIPECSSTAMIPVKEGEAARLSNNSTAFGDVLQEGFMLKWIAGRGWCSFCINSGGVCAYDGNNPLDQTCYCPYGSTTGVCSEGTLFIKFS</sequence>
<dbReference type="Proteomes" id="UP000827976">
    <property type="component" value="Chromosome 5"/>
</dbReference>
<protein>
    <submittedName>
        <fullName evidence="1">Wall-associated receptor kinase galacturonan-binding domain-containing protein</fullName>
    </submittedName>
</protein>